<keyword evidence="3" id="KW-1185">Reference proteome</keyword>
<gene>
    <name evidence="2" type="ORF">M409DRAFT_28125</name>
</gene>
<accession>A0A6A6C2W6</accession>
<dbReference type="SUPFAM" id="SSF52833">
    <property type="entry name" value="Thioredoxin-like"/>
    <property type="match status" value="1"/>
</dbReference>
<dbReference type="EMBL" id="ML993619">
    <property type="protein sequence ID" value="KAF2161391.1"/>
    <property type="molecule type" value="Genomic_DNA"/>
</dbReference>
<protein>
    <recommendedName>
        <fullName evidence="1">DSBA-like thioredoxin domain-containing protein</fullName>
    </recommendedName>
</protein>
<dbReference type="Proteomes" id="UP000799537">
    <property type="component" value="Unassembled WGS sequence"/>
</dbReference>
<dbReference type="OrthoDB" id="1930760at2759"/>
<evidence type="ECO:0000313" key="2">
    <source>
        <dbReference type="EMBL" id="KAF2161391.1"/>
    </source>
</evidence>
<evidence type="ECO:0000259" key="1">
    <source>
        <dbReference type="Pfam" id="PF01323"/>
    </source>
</evidence>
<dbReference type="PANTHER" id="PTHR13887:SF41">
    <property type="entry name" value="THIOREDOXIN SUPERFAMILY PROTEIN"/>
    <property type="match status" value="1"/>
</dbReference>
<dbReference type="GeneID" id="54562162"/>
<evidence type="ECO:0000313" key="3">
    <source>
        <dbReference type="Proteomes" id="UP000799537"/>
    </source>
</evidence>
<dbReference type="PANTHER" id="PTHR13887">
    <property type="entry name" value="GLUTATHIONE S-TRANSFERASE KAPPA"/>
    <property type="match status" value="1"/>
</dbReference>
<name>A0A6A6C2W6_ZASCE</name>
<sequence length="229" mass="25852">MVRFDIKIYTDTICPWCYIGHKSLDKAIGLYKKTYPGGSRDDFVFTFSPYYLDPTAPKVAIPWEQRVVQKNGDHMLHGIRTRLERVGRENGIQFNFESKIGSTRDSHRLLQHARQTKGPEAQKQLLEEIFEWHFEQGGDITSHEGLTRAATTIGLPEDEISAFLLSDAYATEVDALASQARQKGVYSVPTIEINGKKINVEGAGDVSEFFEALINARPTVEPHDRSQPN</sequence>
<dbReference type="Pfam" id="PF01323">
    <property type="entry name" value="DSBA"/>
    <property type="match status" value="1"/>
</dbReference>
<dbReference type="InterPro" id="IPR001853">
    <property type="entry name" value="DSBA-like_thioredoxin_dom"/>
</dbReference>
<proteinExistence type="predicted"/>
<dbReference type="CDD" id="cd03024">
    <property type="entry name" value="DsbA_FrnE"/>
    <property type="match status" value="1"/>
</dbReference>
<dbReference type="AlphaFoldDB" id="A0A6A6C2W6"/>
<dbReference type="RefSeq" id="XP_033662280.1">
    <property type="nucleotide sequence ID" value="XM_033808890.1"/>
</dbReference>
<dbReference type="GO" id="GO:0016491">
    <property type="term" value="F:oxidoreductase activity"/>
    <property type="evidence" value="ECO:0007669"/>
    <property type="project" value="InterPro"/>
</dbReference>
<feature type="domain" description="DSBA-like thioredoxin" evidence="1">
    <location>
        <begin position="6"/>
        <end position="211"/>
    </location>
</feature>
<dbReference type="InterPro" id="IPR036249">
    <property type="entry name" value="Thioredoxin-like_sf"/>
</dbReference>
<organism evidence="2 3">
    <name type="scientific">Zasmidium cellare ATCC 36951</name>
    <dbReference type="NCBI Taxonomy" id="1080233"/>
    <lineage>
        <taxon>Eukaryota</taxon>
        <taxon>Fungi</taxon>
        <taxon>Dikarya</taxon>
        <taxon>Ascomycota</taxon>
        <taxon>Pezizomycotina</taxon>
        <taxon>Dothideomycetes</taxon>
        <taxon>Dothideomycetidae</taxon>
        <taxon>Mycosphaerellales</taxon>
        <taxon>Mycosphaerellaceae</taxon>
        <taxon>Zasmidium</taxon>
    </lineage>
</organism>
<reference evidence="2" key="1">
    <citation type="journal article" date="2020" name="Stud. Mycol.">
        <title>101 Dothideomycetes genomes: a test case for predicting lifestyles and emergence of pathogens.</title>
        <authorList>
            <person name="Haridas S."/>
            <person name="Albert R."/>
            <person name="Binder M."/>
            <person name="Bloem J."/>
            <person name="Labutti K."/>
            <person name="Salamov A."/>
            <person name="Andreopoulos B."/>
            <person name="Baker S."/>
            <person name="Barry K."/>
            <person name="Bills G."/>
            <person name="Bluhm B."/>
            <person name="Cannon C."/>
            <person name="Castanera R."/>
            <person name="Culley D."/>
            <person name="Daum C."/>
            <person name="Ezra D."/>
            <person name="Gonzalez J."/>
            <person name="Henrissat B."/>
            <person name="Kuo A."/>
            <person name="Liang C."/>
            <person name="Lipzen A."/>
            <person name="Lutzoni F."/>
            <person name="Magnuson J."/>
            <person name="Mondo S."/>
            <person name="Nolan M."/>
            <person name="Ohm R."/>
            <person name="Pangilinan J."/>
            <person name="Park H.-J."/>
            <person name="Ramirez L."/>
            <person name="Alfaro M."/>
            <person name="Sun H."/>
            <person name="Tritt A."/>
            <person name="Yoshinaga Y."/>
            <person name="Zwiers L.-H."/>
            <person name="Turgeon B."/>
            <person name="Goodwin S."/>
            <person name="Spatafora J."/>
            <person name="Crous P."/>
            <person name="Grigoriev I."/>
        </authorList>
    </citation>
    <scope>NUCLEOTIDE SEQUENCE</scope>
    <source>
        <strain evidence="2">ATCC 36951</strain>
    </source>
</reference>
<dbReference type="Gene3D" id="3.40.30.10">
    <property type="entry name" value="Glutaredoxin"/>
    <property type="match status" value="1"/>
</dbReference>